<feature type="region of interest" description="Disordered" evidence="19">
    <location>
        <begin position="38"/>
        <end position="91"/>
    </location>
</feature>
<keyword evidence="21" id="KW-1185">Reference proteome</keyword>
<comment type="pathway">
    <text evidence="4">Lipid metabolism.</text>
</comment>
<organism evidence="20 21">
    <name type="scientific">Ascobolus immersus RN42</name>
    <dbReference type="NCBI Taxonomy" id="1160509"/>
    <lineage>
        <taxon>Eukaryota</taxon>
        <taxon>Fungi</taxon>
        <taxon>Dikarya</taxon>
        <taxon>Ascomycota</taxon>
        <taxon>Pezizomycotina</taxon>
        <taxon>Pezizomycetes</taxon>
        <taxon>Pezizales</taxon>
        <taxon>Ascobolaceae</taxon>
        <taxon>Ascobolus</taxon>
    </lineage>
</organism>
<comment type="subcellular location">
    <subcellularLocation>
        <location evidence="2">Mitochondrion inner membrane</location>
        <topology evidence="2">Peripheral membrane protein</topology>
        <orientation evidence="2">Matrix side</orientation>
    </subcellularLocation>
</comment>
<keyword evidence="16" id="KW-0594">Phospholipid biosynthesis</keyword>
<keyword evidence="11" id="KW-0999">Mitochondrion inner membrane</keyword>
<dbReference type="PIRSF" id="PIRSF028840">
    <property type="entry name" value="Mmp37"/>
    <property type="match status" value="1"/>
</dbReference>
<keyword evidence="13" id="KW-0443">Lipid metabolism</keyword>
<name>A0A3N4I8J4_ASCIM</name>
<dbReference type="OrthoDB" id="341477at2759"/>
<evidence type="ECO:0000256" key="17">
    <source>
        <dbReference type="ARBA" id="ARBA00023264"/>
    </source>
</evidence>
<keyword evidence="17" id="KW-1208">Phospholipid metabolism</keyword>
<comment type="cofactor">
    <cofactor evidence="1">
        <name>Mg(2+)</name>
        <dbReference type="ChEBI" id="CHEBI:18420"/>
    </cofactor>
</comment>
<dbReference type="EMBL" id="ML119688">
    <property type="protein sequence ID" value="RPA80450.1"/>
    <property type="molecule type" value="Genomic_DNA"/>
</dbReference>
<evidence type="ECO:0000256" key="7">
    <source>
        <dbReference type="ARBA" id="ARBA00018337"/>
    </source>
</evidence>
<evidence type="ECO:0000256" key="6">
    <source>
        <dbReference type="ARBA" id="ARBA00012487"/>
    </source>
</evidence>
<sequence length="490" mass="54202">MMPIRVTLQRSPLTKAFTVVSINSCTNSSLFRAYSTAPNQRPASAASTSSSSSASSTSTSSTAPSTVSAESSSTSTKRSVADTHIPTSEVIPSFQSEDADLDLSNLSPKALPADFGANQDMQIDDAMKSELRSLLATFRAPIRYAFAYGSGVFSQGSGTTNKKPMIDLIFGVTYTQHFHSLNLHQHPDHYSFMGKLGSAAITYVQDKIGAGVYFNPYVEVNGVMIKYGIVNINTLQTDLKSWDTLYLAGRLHKPVKILRDDPTIRLANQSNLISALRCALLLLPEQFTEFELYKTIAGISYLGDPRMRFRSENPHKVANIVSNQLDNFRRLYGPLIEQLPNLDFTRGTAAAGSAWSQIPQETQLTQDMSPLRRGNIVRRLPLSFREKLYFQYQKKFQIPRPDFQKMINLTPDQERTARKEGGLFEQRIAADDRETLAAEVRGVIGKTVMWPSTTQSLKGILTAGPGKSLKYLGKKRAKFNEAAGGDKKKE</sequence>
<dbReference type="AlphaFoldDB" id="A0A3N4I8J4"/>
<evidence type="ECO:0000256" key="18">
    <source>
        <dbReference type="ARBA" id="ARBA00029893"/>
    </source>
</evidence>
<keyword evidence="9" id="KW-0808">Transferase</keyword>
<dbReference type="GO" id="GO:0005743">
    <property type="term" value="C:mitochondrial inner membrane"/>
    <property type="evidence" value="ECO:0007669"/>
    <property type="project" value="UniProtKB-SubCell"/>
</dbReference>
<dbReference type="PANTHER" id="PTHR13619">
    <property type="entry name" value="PHOSPHATIDATE CYTIDYLYLTRANSFERASE, MITOCHONDRIAL"/>
    <property type="match status" value="1"/>
</dbReference>
<accession>A0A3N4I8J4</accession>
<evidence type="ECO:0000256" key="8">
    <source>
        <dbReference type="ARBA" id="ARBA00022516"/>
    </source>
</evidence>
<proteinExistence type="inferred from homology"/>
<keyword evidence="12" id="KW-0460">Magnesium</keyword>
<evidence type="ECO:0000256" key="14">
    <source>
        <dbReference type="ARBA" id="ARBA00023128"/>
    </source>
</evidence>
<evidence type="ECO:0000256" key="5">
    <source>
        <dbReference type="ARBA" id="ARBA00005458"/>
    </source>
</evidence>
<evidence type="ECO:0000256" key="13">
    <source>
        <dbReference type="ARBA" id="ARBA00023098"/>
    </source>
</evidence>
<dbReference type="UniPathway" id="UPA00557">
    <property type="reaction ID" value="UER00614"/>
</dbReference>
<evidence type="ECO:0000256" key="4">
    <source>
        <dbReference type="ARBA" id="ARBA00005189"/>
    </source>
</evidence>
<evidence type="ECO:0000256" key="15">
    <source>
        <dbReference type="ARBA" id="ARBA00023136"/>
    </source>
</evidence>
<dbReference type="EC" id="2.7.7.41" evidence="6"/>
<keyword evidence="14" id="KW-0496">Mitochondrion</keyword>
<dbReference type="Pfam" id="PF09139">
    <property type="entry name" value="Tam41_Mmp37"/>
    <property type="match status" value="1"/>
</dbReference>
<dbReference type="GO" id="GO:0016024">
    <property type="term" value="P:CDP-diacylglycerol biosynthetic process"/>
    <property type="evidence" value="ECO:0007669"/>
    <property type="project" value="UniProtKB-UniPathway"/>
</dbReference>
<gene>
    <name evidence="20" type="ORF">BJ508DRAFT_415434</name>
</gene>
<evidence type="ECO:0000256" key="9">
    <source>
        <dbReference type="ARBA" id="ARBA00022679"/>
    </source>
</evidence>
<keyword evidence="15" id="KW-0472">Membrane</keyword>
<evidence type="ECO:0000256" key="16">
    <source>
        <dbReference type="ARBA" id="ARBA00023209"/>
    </source>
</evidence>
<dbReference type="GO" id="GO:0032049">
    <property type="term" value="P:cardiolipin biosynthetic process"/>
    <property type="evidence" value="ECO:0007669"/>
    <property type="project" value="InterPro"/>
</dbReference>
<feature type="compositionally biased region" description="Low complexity" evidence="19">
    <location>
        <begin position="43"/>
        <end position="76"/>
    </location>
</feature>
<dbReference type="Proteomes" id="UP000275078">
    <property type="component" value="Unassembled WGS sequence"/>
</dbReference>
<protein>
    <recommendedName>
        <fullName evidence="7">Phosphatidate cytidylyltransferase, mitochondrial</fullName>
        <ecNumber evidence="6">2.7.7.41</ecNumber>
    </recommendedName>
    <alternativeName>
        <fullName evidence="18">CDP-diacylglycerol synthase</fullName>
    </alternativeName>
</protein>
<evidence type="ECO:0000256" key="3">
    <source>
        <dbReference type="ARBA" id="ARBA00005119"/>
    </source>
</evidence>
<dbReference type="GO" id="GO:0004605">
    <property type="term" value="F:phosphatidate cytidylyltransferase activity"/>
    <property type="evidence" value="ECO:0007669"/>
    <property type="project" value="UniProtKB-EC"/>
</dbReference>
<keyword evidence="10" id="KW-0548">Nucleotidyltransferase</keyword>
<dbReference type="PANTHER" id="PTHR13619:SF0">
    <property type="entry name" value="PHOSPHATIDATE CYTIDYLYLTRANSFERASE, MITOCHONDRIAL"/>
    <property type="match status" value="1"/>
</dbReference>
<dbReference type="InterPro" id="IPR015222">
    <property type="entry name" value="Tam41"/>
</dbReference>
<evidence type="ECO:0000256" key="2">
    <source>
        <dbReference type="ARBA" id="ARBA00004443"/>
    </source>
</evidence>
<evidence type="ECO:0000256" key="11">
    <source>
        <dbReference type="ARBA" id="ARBA00022792"/>
    </source>
</evidence>
<evidence type="ECO:0000256" key="19">
    <source>
        <dbReference type="SAM" id="MobiDB-lite"/>
    </source>
</evidence>
<evidence type="ECO:0000256" key="1">
    <source>
        <dbReference type="ARBA" id="ARBA00001946"/>
    </source>
</evidence>
<evidence type="ECO:0000313" key="21">
    <source>
        <dbReference type="Proteomes" id="UP000275078"/>
    </source>
</evidence>
<evidence type="ECO:0000313" key="20">
    <source>
        <dbReference type="EMBL" id="RPA80450.1"/>
    </source>
</evidence>
<reference evidence="20 21" key="1">
    <citation type="journal article" date="2018" name="Nat. Ecol. Evol.">
        <title>Pezizomycetes genomes reveal the molecular basis of ectomycorrhizal truffle lifestyle.</title>
        <authorList>
            <person name="Murat C."/>
            <person name="Payen T."/>
            <person name="Noel B."/>
            <person name="Kuo A."/>
            <person name="Morin E."/>
            <person name="Chen J."/>
            <person name="Kohler A."/>
            <person name="Krizsan K."/>
            <person name="Balestrini R."/>
            <person name="Da Silva C."/>
            <person name="Montanini B."/>
            <person name="Hainaut M."/>
            <person name="Levati E."/>
            <person name="Barry K.W."/>
            <person name="Belfiori B."/>
            <person name="Cichocki N."/>
            <person name="Clum A."/>
            <person name="Dockter R.B."/>
            <person name="Fauchery L."/>
            <person name="Guy J."/>
            <person name="Iotti M."/>
            <person name="Le Tacon F."/>
            <person name="Lindquist E.A."/>
            <person name="Lipzen A."/>
            <person name="Malagnac F."/>
            <person name="Mello A."/>
            <person name="Molinier V."/>
            <person name="Miyauchi S."/>
            <person name="Poulain J."/>
            <person name="Riccioni C."/>
            <person name="Rubini A."/>
            <person name="Sitrit Y."/>
            <person name="Splivallo R."/>
            <person name="Traeger S."/>
            <person name="Wang M."/>
            <person name="Zifcakova L."/>
            <person name="Wipf D."/>
            <person name="Zambonelli A."/>
            <person name="Paolocci F."/>
            <person name="Nowrousian M."/>
            <person name="Ottonello S."/>
            <person name="Baldrian P."/>
            <person name="Spatafora J.W."/>
            <person name="Henrissat B."/>
            <person name="Nagy L.G."/>
            <person name="Aury J.M."/>
            <person name="Wincker P."/>
            <person name="Grigoriev I.V."/>
            <person name="Bonfante P."/>
            <person name="Martin F.M."/>
        </authorList>
    </citation>
    <scope>NUCLEOTIDE SEQUENCE [LARGE SCALE GENOMIC DNA]</scope>
    <source>
        <strain evidence="20 21">RN42</strain>
    </source>
</reference>
<evidence type="ECO:0000256" key="12">
    <source>
        <dbReference type="ARBA" id="ARBA00022842"/>
    </source>
</evidence>
<evidence type="ECO:0000256" key="10">
    <source>
        <dbReference type="ARBA" id="ARBA00022695"/>
    </source>
</evidence>
<dbReference type="STRING" id="1160509.A0A3N4I8J4"/>
<comment type="pathway">
    <text evidence="3">Phospholipid metabolism; CDP-diacylglycerol biosynthesis; CDP-diacylglycerol from sn-glycerol 3-phosphate: step 3/3.</text>
</comment>
<keyword evidence="8" id="KW-0444">Lipid biosynthesis</keyword>
<comment type="similarity">
    <text evidence="5">Belongs to the TAM41 family.</text>
</comment>